<evidence type="ECO:0000256" key="6">
    <source>
        <dbReference type="SAM" id="Phobius"/>
    </source>
</evidence>
<dbReference type="PANTHER" id="PTHR43568:SF1">
    <property type="entry name" value="P PROTEIN"/>
    <property type="match status" value="1"/>
</dbReference>
<feature type="transmembrane region" description="Helical" evidence="6">
    <location>
        <begin position="157"/>
        <end position="178"/>
    </location>
</feature>
<dbReference type="EMBL" id="LO017727">
    <property type="protein sequence ID" value="CRH05607.1"/>
    <property type="molecule type" value="Genomic_DNA"/>
</dbReference>
<gene>
    <name evidence="8" type="ORF">MAGMO_1417</name>
</gene>
<keyword evidence="2" id="KW-0813">Transport</keyword>
<evidence type="ECO:0000256" key="3">
    <source>
        <dbReference type="ARBA" id="ARBA00022692"/>
    </source>
</evidence>
<keyword evidence="3 6" id="KW-0812">Transmembrane</keyword>
<protein>
    <submittedName>
        <fullName evidence="8">Putative Magnetosome protein MamN</fullName>
    </submittedName>
</protein>
<feature type="transmembrane region" description="Helical" evidence="6">
    <location>
        <begin position="79"/>
        <end position="100"/>
    </location>
</feature>
<feature type="domain" description="Citrate transporter-like" evidence="7">
    <location>
        <begin position="2"/>
        <end position="274"/>
    </location>
</feature>
<evidence type="ECO:0000313" key="8">
    <source>
        <dbReference type="EMBL" id="CRH05607.1"/>
    </source>
</evidence>
<feature type="transmembrane region" description="Helical" evidence="6">
    <location>
        <begin position="41"/>
        <end position="59"/>
    </location>
</feature>
<evidence type="ECO:0000256" key="2">
    <source>
        <dbReference type="ARBA" id="ARBA00022448"/>
    </source>
</evidence>
<keyword evidence="5 6" id="KW-0472">Membrane</keyword>
<evidence type="ECO:0000256" key="4">
    <source>
        <dbReference type="ARBA" id="ARBA00022989"/>
    </source>
</evidence>
<feature type="transmembrane region" description="Helical" evidence="6">
    <location>
        <begin position="190"/>
        <end position="209"/>
    </location>
</feature>
<comment type="subcellular location">
    <subcellularLocation>
        <location evidence="1">Membrane</location>
        <topology evidence="1">Multi-pass membrane protein</topology>
    </subcellularLocation>
</comment>
<keyword evidence="4 6" id="KW-1133">Transmembrane helix</keyword>
<name>A0A1S7LHQ7_MAGMO</name>
<dbReference type="InterPro" id="IPR004680">
    <property type="entry name" value="Cit_transptr-like_dom"/>
</dbReference>
<evidence type="ECO:0000259" key="7">
    <source>
        <dbReference type="Pfam" id="PF03600"/>
    </source>
</evidence>
<feature type="transmembrane region" description="Helical" evidence="6">
    <location>
        <begin position="266"/>
        <end position="296"/>
    </location>
</feature>
<organism evidence="8">
    <name type="scientific">Magnetococcus massalia (strain MO-1)</name>
    <dbReference type="NCBI Taxonomy" id="451514"/>
    <lineage>
        <taxon>Bacteria</taxon>
        <taxon>Pseudomonadati</taxon>
        <taxon>Pseudomonadota</taxon>
        <taxon>Magnetococcia</taxon>
        <taxon>Magnetococcales</taxon>
        <taxon>Magnetococcaceae</taxon>
        <taxon>Magnetococcus</taxon>
    </lineage>
</organism>
<feature type="transmembrane region" description="Helical" evidence="6">
    <location>
        <begin position="6"/>
        <end position="29"/>
    </location>
</feature>
<evidence type="ECO:0000256" key="1">
    <source>
        <dbReference type="ARBA" id="ARBA00004141"/>
    </source>
</evidence>
<proteinExistence type="predicted"/>
<dbReference type="InterPro" id="IPR051475">
    <property type="entry name" value="Diverse_Ion_Transporter"/>
</dbReference>
<dbReference type="Pfam" id="PF03600">
    <property type="entry name" value="CitMHS"/>
    <property type="match status" value="1"/>
</dbReference>
<reference evidence="8" key="1">
    <citation type="submission" date="2015-04" db="EMBL/GenBank/DDBJ databases">
        <authorList>
            <person name="Syromyatnikov M.Y."/>
            <person name="Popov V.N."/>
        </authorList>
    </citation>
    <scope>NUCLEOTIDE SEQUENCE</scope>
    <source>
        <strain evidence="8">MO-1</strain>
    </source>
</reference>
<feature type="transmembrane region" description="Helical" evidence="6">
    <location>
        <begin position="229"/>
        <end position="254"/>
    </location>
</feature>
<feature type="transmembrane region" description="Helical" evidence="6">
    <location>
        <begin position="132"/>
        <end position="151"/>
    </location>
</feature>
<dbReference type="GO" id="GO:0055085">
    <property type="term" value="P:transmembrane transport"/>
    <property type="evidence" value="ECO:0007669"/>
    <property type="project" value="InterPro"/>
</dbReference>
<dbReference type="GO" id="GO:0016020">
    <property type="term" value="C:membrane"/>
    <property type="evidence" value="ECO:0007669"/>
    <property type="project" value="UniProtKB-SubCell"/>
</dbReference>
<evidence type="ECO:0000256" key="5">
    <source>
        <dbReference type="ARBA" id="ARBA00023136"/>
    </source>
</evidence>
<feature type="transmembrane region" description="Helical" evidence="6">
    <location>
        <begin position="316"/>
        <end position="337"/>
    </location>
</feature>
<dbReference type="PANTHER" id="PTHR43568">
    <property type="entry name" value="P PROTEIN"/>
    <property type="match status" value="1"/>
</dbReference>
<accession>A0A1S7LHQ7</accession>
<dbReference type="AlphaFoldDB" id="A0A1S7LHQ7"/>
<sequence length="339" mass="36597">MVIFMVLITYTSSLMINNLAAMVVIVPITLNLCDRLKLNPIPLLILEIIASNLGGASTMVGDFPNMIITSAGDLSFTDFISGMMVPCLMMLAIMLLFLAWKQSREGIFLERAAHQEGQAASKIFSKTPEIDPYLAALGQNALWWSLIGFFAADFTEIRPAAIALLVGFLLLFLGRFSFEQFVQGSGIRDILYFLGLFVMIGGLNATGMMDGIANSILIFSADSQAVGLLLLLWLAWALTPFFNAGPATAFFIPIASDMAQSIPGEAVWWALSLGVLAGSSAALTGATSGPVVASFVQRFSPKVKGEARYQLDFMSYLGWGLPISLLFVCLSSLYILLIA</sequence>